<feature type="binding site" evidence="1">
    <location>
        <position position="102"/>
    </location>
    <ligand>
        <name>ATP</name>
        <dbReference type="ChEBI" id="CHEBI:30616"/>
    </ligand>
</feature>
<dbReference type="InterPro" id="IPR036676">
    <property type="entry name" value="PurM-like_C_sf"/>
</dbReference>
<feature type="binding site" evidence="1">
    <location>
        <position position="72"/>
    </location>
    <ligand>
        <name>Mg(2+)</name>
        <dbReference type="ChEBI" id="CHEBI:18420"/>
        <label>3</label>
    </ligand>
</feature>
<feature type="binding site" evidence="1">
    <location>
        <position position="72"/>
    </location>
    <ligand>
        <name>Mg(2+)</name>
        <dbReference type="ChEBI" id="CHEBI:18420"/>
        <label>4</label>
    </ligand>
</feature>
<dbReference type="CDD" id="cd02194">
    <property type="entry name" value="ThiL"/>
    <property type="match status" value="1"/>
</dbReference>
<comment type="function">
    <text evidence="1">Catalyzes the ATP-dependent phosphorylation of thiamine-monophosphate (TMP) to form thiamine-pyrophosphate (TPP), the active form of vitamin B1.</text>
</comment>
<dbReference type="AlphaFoldDB" id="A0A368X2F2"/>
<sequence>MDEFDFIKSIQPSYHKQASLKKGIGDDAAIIKEGYQNIITTVDTMVENIHFSRKTTKPFDIGYRVLAANISDIAAMGGTPTFYLVSIVIPKSWSHDELKKIYQGMENLADVFHMDLLGGDTVSGDQLVVSVTVLGTVADHKERYRSHAMEGDFVFVTGTLGDAAAGLHLLLEDSTQHEGYEYFTKRHQQPMPRVQFINEAASITRIALNDVSDGIANELNEIAEASTVQINIDYERLPKHKAMNHFSSALQEEWLLSGGEDFELVGTVAEKDWEYLQEAANKTNTPLAKIGEVISSNNSPFRVQLYKNGKYQLLEKSGYTHLK</sequence>
<keyword evidence="1" id="KW-0547">Nucleotide-binding</keyword>
<accession>A0A368X2F2</accession>
<dbReference type="HAMAP" id="MF_02128">
    <property type="entry name" value="TMP_kinase"/>
    <property type="match status" value="1"/>
</dbReference>
<dbReference type="SUPFAM" id="SSF56042">
    <property type="entry name" value="PurM C-terminal domain-like"/>
    <property type="match status" value="1"/>
</dbReference>
<dbReference type="InterPro" id="IPR006283">
    <property type="entry name" value="ThiL-like"/>
</dbReference>
<evidence type="ECO:0000313" key="4">
    <source>
        <dbReference type="EMBL" id="RCW62201.1"/>
    </source>
</evidence>
<keyword evidence="1" id="KW-0479">Metal-binding</keyword>
<dbReference type="InterPro" id="IPR016188">
    <property type="entry name" value="PurM-like_N"/>
</dbReference>
<evidence type="ECO:0000259" key="3">
    <source>
        <dbReference type="Pfam" id="PF02769"/>
    </source>
</evidence>
<comment type="miscellaneous">
    <text evidence="1">Reaction mechanism of ThiL seems to utilize a direct, inline transfer of the gamma-phosphate of ATP to TMP rather than a phosphorylated enzyme intermediate.</text>
</comment>
<keyword evidence="1" id="KW-0784">Thiamine biosynthesis</keyword>
<evidence type="ECO:0000259" key="2">
    <source>
        <dbReference type="Pfam" id="PF00586"/>
    </source>
</evidence>
<dbReference type="Gene3D" id="3.90.650.10">
    <property type="entry name" value="PurM-like C-terminal domain"/>
    <property type="match status" value="1"/>
</dbReference>
<feature type="domain" description="PurM-like N-terminal" evidence="2">
    <location>
        <begin position="25"/>
        <end position="137"/>
    </location>
</feature>
<feature type="binding site" evidence="1">
    <location>
        <position position="260"/>
    </location>
    <ligand>
        <name>substrate</name>
    </ligand>
</feature>
<feature type="binding site" evidence="1">
    <location>
        <position position="27"/>
    </location>
    <ligand>
        <name>Mg(2+)</name>
        <dbReference type="ChEBI" id="CHEBI:18420"/>
        <label>3</label>
    </ligand>
</feature>
<dbReference type="GO" id="GO:0009229">
    <property type="term" value="P:thiamine diphosphate biosynthetic process"/>
    <property type="evidence" value="ECO:0007669"/>
    <property type="project" value="UniProtKB-UniRule"/>
</dbReference>
<dbReference type="Pfam" id="PF02769">
    <property type="entry name" value="AIRS_C"/>
    <property type="match status" value="1"/>
</dbReference>
<dbReference type="Gene3D" id="3.30.1330.10">
    <property type="entry name" value="PurM-like, N-terminal domain"/>
    <property type="match status" value="1"/>
</dbReference>
<feature type="domain" description="PurM-like C-terminal" evidence="3">
    <location>
        <begin position="150"/>
        <end position="298"/>
    </location>
</feature>
<feature type="binding site" evidence="1">
    <location>
        <position position="212"/>
    </location>
    <ligand>
        <name>ATP</name>
        <dbReference type="ChEBI" id="CHEBI:30616"/>
    </ligand>
</feature>
<comment type="catalytic activity">
    <reaction evidence="1">
        <text>thiamine phosphate + ATP = thiamine diphosphate + ADP</text>
        <dbReference type="Rhea" id="RHEA:15913"/>
        <dbReference type="ChEBI" id="CHEBI:30616"/>
        <dbReference type="ChEBI" id="CHEBI:37575"/>
        <dbReference type="ChEBI" id="CHEBI:58937"/>
        <dbReference type="ChEBI" id="CHEBI:456216"/>
        <dbReference type="EC" id="2.7.4.16"/>
    </reaction>
</comment>
<protein>
    <recommendedName>
        <fullName evidence="1">Thiamine-monophosphate kinase</fullName>
        <shortName evidence="1">TMP kinase</shortName>
        <shortName evidence="1">Thiamine-phosphate kinase</shortName>
        <ecNumber evidence="1">2.7.4.16</ecNumber>
    </recommendedName>
</protein>
<evidence type="ECO:0000256" key="1">
    <source>
        <dbReference type="HAMAP-Rule" id="MF_02128"/>
    </source>
</evidence>
<dbReference type="Pfam" id="PF00586">
    <property type="entry name" value="AIRS"/>
    <property type="match status" value="1"/>
</dbReference>
<proteinExistence type="inferred from homology"/>
<evidence type="ECO:0000313" key="5">
    <source>
        <dbReference type="Proteomes" id="UP000252585"/>
    </source>
</evidence>
<dbReference type="EC" id="2.7.4.16" evidence="1"/>
<feature type="binding site" evidence="1">
    <location>
        <position position="50"/>
    </location>
    <ligand>
        <name>substrate</name>
    </ligand>
</feature>
<feature type="binding site" evidence="1">
    <location>
        <position position="43"/>
    </location>
    <ligand>
        <name>Mg(2+)</name>
        <dbReference type="ChEBI" id="CHEBI:18420"/>
        <label>2</label>
    </ligand>
</feature>
<feature type="binding site" evidence="1">
    <location>
        <position position="210"/>
    </location>
    <ligand>
        <name>Mg(2+)</name>
        <dbReference type="ChEBI" id="CHEBI:18420"/>
        <label>3</label>
    </ligand>
</feature>
<dbReference type="InterPro" id="IPR036921">
    <property type="entry name" value="PurM-like_N_sf"/>
</dbReference>
<reference evidence="4 5" key="1">
    <citation type="submission" date="2018-07" db="EMBL/GenBank/DDBJ databases">
        <title>Genomic Encyclopedia of Type Strains, Phase IV (KMG-IV): sequencing the most valuable type-strain genomes for metagenomic binning, comparative biology and taxonomic classification.</title>
        <authorList>
            <person name="Goeker M."/>
        </authorList>
    </citation>
    <scope>NUCLEOTIDE SEQUENCE [LARGE SCALE GENOMIC DNA]</scope>
    <source>
        <strain evidence="4 5">DSM 27696</strain>
    </source>
</reference>
<feature type="binding site" evidence="1">
    <location>
        <begin position="119"/>
        <end position="120"/>
    </location>
    <ligand>
        <name>ATP</name>
        <dbReference type="ChEBI" id="CHEBI:30616"/>
    </ligand>
</feature>
<comment type="caution">
    <text evidence="4">The sequence shown here is derived from an EMBL/GenBank/DDBJ whole genome shotgun (WGS) entry which is preliminary data.</text>
</comment>
<dbReference type="PIRSF" id="PIRSF005303">
    <property type="entry name" value="Thiam_monoph_kin"/>
    <property type="match status" value="1"/>
</dbReference>
<feature type="binding site" evidence="1">
    <location>
        <position position="319"/>
    </location>
    <ligand>
        <name>substrate</name>
    </ligand>
</feature>
<dbReference type="GO" id="GO:0009030">
    <property type="term" value="F:thiamine-phosphate kinase activity"/>
    <property type="evidence" value="ECO:0007669"/>
    <property type="project" value="UniProtKB-UniRule"/>
</dbReference>
<comment type="pathway">
    <text evidence="1">Cofactor biosynthesis; thiamine diphosphate biosynthesis; thiamine diphosphate from thiamine phosphate: step 1/1.</text>
</comment>
<dbReference type="GO" id="GO:0000287">
    <property type="term" value="F:magnesium ion binding"/>
    <property type="evidence" value="ECO:0007669"/>
    <property type="project" value="UniProtKB-UniRule"/>
</dbReference>
<feature type="binding site" evidence="1">
    <location>
        <position position="72"/>
    </location>
    <ligand>
        <name>Mg(2+)</name>
        <dbReference type="ChEBI" id="CHEBI:18420"/>
        <label>2</label>
    </ligand>
</feature>
<feature type="binding site" evidence="1">
    <location>
        <position position="41"/>
    </location>
    <ligand>
        <name>Mg(2+)</name>
        <dbReference type="ChEBI" id="CHEBI:18420"/>
        <label>4</label>
    </ligand>
</feature>
<dbReference type="GO" id="GO:0005524">
    <property type="term" value="F:ATP binding"/>
    <property type="evidence" value="ECO:0007669"/>
    <property type="project" value="UniProtKB-UniRule"/>
</dbReference>
<keyword evidence="1" id="KW-0460">Magnesium</keyword>
<dbReference type="RefSeq" id="WP_114354610.1">
    <property type="nucleotide sequence ID" value="NZ_QPJJ01000027.1"/>
</dbReference>
<feature type="binding site" evidence="1">
    <location>
        <position position="213"/>
    </location>
    <ligand>
        <name>Mg(2+)</name>
        <dbReference type="ChEBI" id="CHEBI:18420"/>
        <label>5</label>
    </ligand>
</feature>
<feature type="binding site" evidence="1">
    <location>
        <position position="120"/>
    </location>
    <ligand>
        <name>Mg(2+)</name>
        <dbReference type="ChEBI" id="CHEBI:18420"/>
        <label>1</label>
    </ligand>
</feature>
<name>A0A368X2F2_9BACI</name>
<feature type="binding site" evidence="1">
    <location>
        <position position="43"/>
    </location>
    <ligand>
        <name>Mg(2+)</name>
        <dbReference type="ChEBI" id="CHEBI:18420"/>
        <label>1</label>
    </ligand>
</feature>
<dbReference type="EMBL" id="QPJJ01000027">
    <property type="protein sequence ID" value="RCW62201.1"/>
    <property type="molecule type" value="Genomic_DNA"/>
</dbReference>
<feature type="binding site" evidence="1">
    <location>
        <position position="27"/>
    </location>
    <ligand>
        <name>Mg(2+)</name>
        <dbReference type="ChEBI" id="CHEBI:18420"/>
        <label>4</label>
    </ligand>
</feature>
<comment type="similarity">
    <text evidence="1">Belongs to the thiamine-monophosphate kinase family.</text>
</comment>
<keyword evidence="1" id="KW-0067">ATP-binding</keyword>
<dbReference type="SUPFAM" id="SSF55326">
    <property type="entry name" value="PurM N-terminal domain-like"/>
    <property type="match status" value="1"/>
</dbReference>
<dbReference type="GO" id="GO:0009228">
    <property type="term" value="P:thiamine biosynthetic process"/>
    <property type="evidence" value="ECO:0007669"/>
    <property type="project" value="UniProtKB-KW"/>
</dbReference>
<keyword evidence="1" id="KW-0808">Transferase</keyword>
<keyword evidence="1 4" id="KW-0418">Kinase</keyword>
<organism evidence="4 5">
    <name type="scientific">Saliterribacillus persicus</name>
    <dbReference type="NCBI Taxonomy" id="930114"/>
    <lineage>
        <taxon>Bacteria</taxon>
        <taxon>Bacillati</taxon>
        <taxon>Bacillota</taxon>
        <taxon>Bacilli</taxon>
        <taxon>Bacillales</taxon>
        <taxon>Bacillaceae</taxon>
        <taxon>Saliterribacillus</taxon>
    </lineage>
</organism>
<dbReference type="PANTHER" id="PTHR30270">
    <property type="entry name" value="THIAMINE-MONOPHOSPHATE KINASE"/>
    <property type="match status" value="1"/>
</dbReference>
<dbReference type="OrthoDB" id="9802811at2"/>
<dbReference type="InterPro" id="IPR010918">
    <property type="entry name" value="PurM-like_C_dom"/>
</dbReference>
<dbReference type="Proteomes" id="UP000252585">
    <property type="component" value="Unassembled WGS sequence"/>
</dbReference>
<dbReference type="PANTHER" id="PTHR30270:SF0">
    <property type="entry name" value="THIAMINE-MONOPHOSPHATE KINASE"/>
    <property type="match status" value="1"/>
</dbReference>
<feature type="binding site" evidence="1">
    <location>
        <position position="145"/>
    </location>
    <ligand>
        <name>ATP</name>
        <dbReference type="ChEBI" id="CHEBI:30616"/>
    </ligand>
</feature>
<dbReference type="NCBIfam" id="TIGR01379">
    <property type="entry name" value="thiL"/>
    <property type="match status" value="1"/>
</dbReference>
<dbReference type="UniPathway" id="UPA00060">
    <property type="reaction ID" value="UER00142"/>
</dbReference>
<keyword evidence="5" id="KW-1185">Reference proteome</keyword>
<comment type="caution">
    <text evidence="1">Lacks conserved residue(s) required for the propagation of feature annotation.</text>
</comment>
<gene>
    <name evidence="1" type="primary">thiL</name>
    <name evidence="4" type="ORF">DFR57_1277</name>
</gene>